<gene>
    <name evidence="2" type="ORF">DSYM_17910</name>
</gene>
<sequence>MVGVVDFLLAMAALGVATFITCMIVGTRRRPNHSVRVQNLETLNEQAHAAAKCAVGQFRSKVLVNVTCPDCRHVISVTYVEPPADSFVTKCECTRSNRIFRGVLGPPDWILEQRHYYVEKAADRGVLDSTFYATYFNECKQGDYFECPIDPRELSPDASEEVLAKAILSSRKLHHGRNAYVGAAFFKYPDEHLTFEEAVNKLKRDNPGFCEDAYELVIHDNIRGMR</sequence>
<proteinExistence type="predicted"/>
<name>A0A809RNF6_9PROT</name>
<dbReference type="EMBL" id="AP021857">
    <property type="protein sequence ID" value="BBO21092.1"/>
    <property type="molecule type" value="Genomic_DNA"/>
</dbReference>
<evidence type="ECO:0000256" key="1">
    <source>
        <dbReference type="SAM" id="Phobius"/>
    </source>
</evidence>
<evidence type="ECO:0000313" key="3">
    <source>
        <dbReference type="Proteomes" id="UP000662914"/>
    </source>
</evidence>
<evidence type="ECO:0000313" key="2">
    <source>
        <dbReference type="EMBL" id="BBO21092.1"/>
    </source>
</evidence>
<protein>
    <submittedName>
        <fullName evidence="2">Integron gene cassette protein</fullName>
    </submittedName>
</protein>
<reference evidence="2" key="1">
    <citation type="journal article" name="DNA Res.">
        <title>The physiological potential of anammox bacteria as revealed by their core genome structure.</title>
        <authorList>
            <person name="Okubo T."/>
            <person name="Toyoda A."/>
            <person name="Fukuhara K."/>
            <person name="Uchiyama I."/>
            <person name="Harigaya Y."/>
            <person name="Kuroiwa M."/>
            <person name="Suzuki T."/>
            <person name="Murakami Y."/>
            <person name="Suwa Y."/>
            <person name="Takami H."/>
        </authorList>
    </citation>
    <scope>NUCLEOTIDE SEQUENCE</scope>
    <source>
        <strain evidence="2">317325-3</strain>
    </source>
</reference>
<dbReference type="KEGG" id="ddz:DSYM_17910"/>
<dbReference type="Proteomes" id="UP000662914">
    <property type="component" value="Chromosome"/>
</dbReference>
<accession>A0A809RNF6</accession>
<keyword evidence="1" id="KW-0472">Membrane</keyword>
<feature type="transmembrane region" description="Helical" evidence="1">
    <location>
        <begin position="6"/>
        <end position="26"/>
    </location>
</feature>
<dbReference type="AlphaFoldDB" id="A0A809RNF6"/>
<keyword evidence="1" id="KW-0812">Transmembrane</keyword>
<organism evidence="2 3">
    <name type="scientific">Candidatus Desulfobacillus denitrificans</name>
    <dbReference type="NCBI Taxonomy" id="2608985"/>
    <lineage>
        <taxon>Bacteria</taxon>
        <taxon>Pseudomonadati</taxon>
        <taxon>Pseudomonadota</taxon>
        <taxon>Betaproteobacteria</taxon>
        <taxon>Candidatus Desulfobacillus</taxon>
    </lineage>
</organism>
<keyword evidence="1" id="KW-1133">Transmembrane helix</keyword>